<keyword evidence="1" id="KW-1133">Transmembrane helix</keyword>
<protein>
    <submittedName>
        <fullName evidence="2">Uncharacterized protein</fullName>
    </submittedName>
</protein>
<keyword evidence="1" id="KW-0472">Membrane</keyword>
<keyword evidence="3" id="KW-1185">Reference proteome</keyword>
<evidence type="ECO:0000256" key="1">
    <source>
        <dbReference type="SAM" id="Phobius"/>
    </source>
</evidence>
<accession>A0ABN0BAH5</accession>
<sequence>MAVIRIWQELQCDLIIIEHSICILVNLALYPIYFAQTNSEVKESPYSKHY</sequence>
<dbReference type="EMBL" id="DS990392">
    <property type="protein sequence ID" value="EFR46605.1"/>
    <property type="molecule type" value="Genomic_DNA"/>
</dbReference>
<evidence type="ECO:0000313" key="3">
    <source>
        <dbReference type="Proteomes" id="UP000005755"/>
    </source>
</evidence>
<evidence type="ECO:0000313" key="2">
    <source>
        <dbReference type="EMBL" id="EFR46605.1"/>
    </source>
</evidence>
<reference evidence="3" key="1">
    <citation type="journal article" date="2014" name="Genome Announc.">
        <title>Draft genome sequences of six enterohepatic helicobacter species isolated from humans and one from rhesus macaques.</title>
        <authorList>
            <person name="Shen Z."/>
            <person name="Sheh A."/>
            <person name="Young S.K."/>
            <person name="Abouelliel A."/>
            <person name="Ward D.V."/>
            <person name="Earl A.M."/>
            <person name="Fox J.G."/>
        </authorList>
    </citation>
    <scope>NUCLEOTIDE SEQUENCE [LARGE SCALE GENOMIC DNA]</scope>
    <source>
        <strain evidence="3">CCUG 18818</strain>
    </source>
</reference>
<keyword evidence="1" id="KW-0812">Transmembrane</keyword>
<dbReference type="Proteomes" id="UP000005755">
    <property type="component" value="Unassembled WGS sequence"/>
</dbReference>
<proteinExistence type="predicted"/>
<organism evidence="2 3">
    <name type="scientific">Helicobacter cinaedi CCUG 18818 = ATCC BAA-847</name>
    <dbReference type="NCBI Taxonomy" id="537971"/>
    <lineage>
        <taxon>Bacteria</taxon>
        <taxon>Pseudomonadati</taxon>
        <taxon>Campylobacterota</taxon>
        <taxon>Epsilonproteobacteria</taxon>
        <taxon>Campylobacterales</taxon>
        <taxon>Helicobacteraceae</taxon>
        <taxon>Helicobacter</taxon>
    </lineage>
</organism>
<gene>
    <name evidence="2" type="ORF">HCCG_01152</name>
</gene>
<feature type="transmembrane region" description="Helical" evidence="1">
    <location>
        <begin position="12"/>
        <end position="33"/>
    </location>
</feature>
<name>A0ABN0BAH5_9HELI</name>